<protein>
    <submittedName>
        <fullName evidence="2">YacL family protein</fullName>
    </submittedName>
</protein>
<dbReference type="Pfam" id="PF06062">
    <property type="entry name" value="UPF0231"/>
    <property type="match status" value="1"/>
</dbReference>
<evidence type="ECO:0000256" key="1">
    <source>
        <dbReference type="ARBA" id="ARBA00005367"/>
    </source>
</evidence>
<dbReference type="Proteomes" id="UP000738376">
    <property type="component" value="Unassembled WGS sequence"/>
</dbReference>
<evidence type="ECO:0000313" key="3">
    <source>
        <dbReference type="Proteomes" id="UP000738376"/>
    </source>
</evidence>
<comment type="caution">
    <text evidence="2">The sequence shown here is derived from an EMBL/GenBank/DDBJ whole genome shotgun (WGS) entry which is preliminary data.</text>
</comment>
<evidence type="ECO:0000313" key="2">
    <source>
        <dbReference type="EMBL" id="NMF60817.1"/>
    </source>
</evidence>
<reference evidence="2 3" key="1">
    <citation type="submission" date="2020-03" db="EMBL/GenBank/DDBJ databases">
        <title>Draft Genome Sequence of 2-Methylisoborneol Producing Pseudanabaena yagii Strain GIHE-NHR1 Isolated from North Han River in South Korea.</title>
        <authorList>
            <person name="Jeong J."/>
        </authorList>
    </citation>
    <scope>NUCLEOTIDE SEQUENCE [LARGE SCALE GENOMIC DNA]</scope>
    <source>
        <strain evidence="2 3">GIHE-NHR1</strain>
    </source>
</reference>
<dbReference type="InterPro" id="IPR008249">
    <property type="entry name" value="UPF0231"/>
</dbReference>
<proteinExistence type="inferred from homology"/>
<accession>A0ABX1LXA0</accession>
<comment type="similarity">
    <text evidence="1">Belongs to the UPF0231 family.</text>
</comment>
<dbReference type="EMBL" id="JAAVJL010000004">
    <property type="protein sequence ID" value="NMF60817.1"/>
    <property type="molecule type" value="Genomic_DNA"/>
</dbReference>
<sequence length="109" mass="12493">MINIQFYRDAEGYFKADTDVQYFLLGQYFETEVQGVIGVCTDLLETIQEIEIGDRTELEGIGNAYGLKITSKRVTIWNEFAETEQTLDIPLSDFKQALENCCIFLQTMS</sequence>
<name>A0ABX1LXA0_9CYAN</name>
<keyword evidence="3" id="KW-1185">Reference proteome</keyword>
<dbReference type="RefSeq" id="WP_169365754.1">
    <property type="nucleotide sequence ID" value="NZ_JAAVJL010000004.1"/>
</dbReference>
<gene>
    <name evidence="2" type="ORF">HC246_23040</name>
</gene>
<organism evidence="2 3">
    <name type="scientific">Pseudanabaena yagii GIHE-NHR1</name>
    <dbReference type="NCBI Taxonomy" id="2722753"/>
    <lineage>
        <taxon>Bacteria</taxon>
        <taxon>Bacillati</taxon>
        <taxon>Cyanobacteriota</taxon>
        <taxon>Cyanophyceae</taxon>
        <taxon>Pseudanabaenales</taxon>
        <taxon>Pseudanabaenaceae</taxon>
        <taxon>Pseudanabaena</taxon>
        <taxon>Pseudanabaena yagii</taxon>
    </lineage>
</organism>